<keyword evidence="9" id="KW-1185">Reference proteome</keyword>
<dbReference type="Proteomes" id="UP001631957">
    <property type="component" value="Unassembled WGS sequence"/>
</dbReference>
<dbReference type="SUPFAM" id="SSF88659">
    <property type="entry name" value="Sigma3 and sigma4 domains of RNA polymerase sigma factors"/>
    <property type="match status" value="1"/>
</dbReference>
<dbReference type="EMBL" id="JBJVNI010000030">
    <property type="protein sequence ID" value="MFM9614916.1"/>
    <property type="molecule type" value="Genomic_DNA"/>
</dbReference>
<evidence type="ECO:0000256" key="3">
    <source>
        <dbReference type="ARBA" id="ARBA00023015"/>
    </source>
</evidence>
<dbReference type="RefSeq" id="WP_112476328.1">
    <property type="nucleotide sequence ID" value="NZ_JBJVNI010000030.1"/>
</dbReference>
<sequence>MTDPATDAFVAHRNLLFTVAYEMLGSAADAEDVLQETWLRWVKVDLDEVRDQRAYLVRITTRQSLNRLRTLSRRRESYVGPWLPEPLLTAPDVAQDAELAESMSMALMLVLETLSPTERAVFVLREVFDVPYDEIAAAVDKSPAAVRQIAHRARQHVDARRPRQTVSPGETRAAVDAFRAALDSGDPQGLLDVLAPDVVLLTDGGGIKQAARVPVLGPEKIIRFIFATSAKHGVLTSHPTIVNGAPALALHLDGELDGVIAFRIANSLIDGMYYVRNPEKLTGFATGDPIGLP</sequence>
<dbReference type="Pfam" id="PF08281">
    <property type="entry name" value="Sigma70_r4_2"/>
    <property type="match status" value="1"/>
</dbReference>
<dbReference type="InterPro" id="IPR036388">
    <property type="entry name" value="WH-like_DNA-bd_sf"/>
</dbReference>
<dbReference type="SUPFAM" id="SSF54427">
    <property type="entry name" value="NTF2-like"/>
    <property type="match status" value="1"/>
</dbReference>
<dbReference type="PANTHER" id="PTHR30173">
    <property type="entry name" value="SIGMA 19 FACTOR"/>
    <property type="match status" value="1"/>
</dbReference>
<dbReference type="PANTHER" id="PTHR30173:SF36">
    <property type="entry name" value="ECF RNA POLYMERASE SIGMA FACTOR SIGJ"/>
    <property type="match status" value="1"/>
</dbReference>
<dbReference type="InterPro" id="IPR032710">
    <property type="entry name" value="NTF2-like_dom_sf"/>
</dbReference>
<keyword evidence="3" id="KW-0805">Transcription regulation</keyword>
<evidence type="ECO:0000259" key="7">
    <source>
        <dbReference type="Pfam" id="PF08281"/>
    </source>
</evidence>
<gene>
    <name evidence="8" type="ORF">ACKI18_40310</name>
</gene>
<dbReference type="InterPro" id="IPR014303">
    <property type="entry name" value="RNA_pol_sigma-70_ECF"/>
</dbReference>
<dbReference type="InterPro" id="IPR013325">
    <property type="entry name" value="RNA_pol_sigma_r2"/>
</dbReference>
<dbReference type="InterPro" id="IPR007627">
    <property type="entry name" value="RNA_pol_sigma70_r2"/>
</dbReference>
<dbReference type="SUPFAM" id="SSF88946">
    <property type="entry name" value="Sigma2 domain of RNA polymerase sigma factors"/>
    <property type="match status" value="1"/>
</dbReference>
<evidence type="ECO:0000256" key="4">
    <source>
        <dbReference type="ARBA" id="ARBA00023082"/>
    </source>
</evidence>
<evidence type="ECO:0000259" key="6">
    <source>
        <dbReference type="Pfam" id="PF04542"/>
    </source>
</evidence>
<reference evidence="8 9" key="1">
    <citation type="submission" date="2024-12" db="EMBL/GenBank/DDBJ databases">
        <title>Forecasting of Potato common scab and diversities of Pathogenic streptomyces spp. in china.</title>
        <authorList>
            <person name="Handique U."/>
            <person name="Wu J."/>
        </authorList>
    </citation>
    <scope>NUCLEOTIDE SEQUENCE [LARGE SCALE GENOMIC DNA]</scope>
    <source>
        <strain evidence="8 9">ZRIMU1530</strain>
    </source>
</reference>
<dbReference type="InterPro" id="IPR013249">
    <property type="entry name" value="RNA_pol_sigma70_r4_t2"/>
</dbReference>
<dbReference type="Gene3D" id="1.10.1740.10">
    <property type="match status" value="1"/>
</dbReference>
<evidence type="ECO:0000313" key="9">
    <source>
        <dbReference type="Proteomes" id="UP001631957"/>
    </source>
</evidence>
<keyword evidence="5" id="KW-0804">Transcription</keyword>
<evidence type="ECO:0000256" key="2">
    <source>
        <dbReference type="ARBA" id="ARBA00011344"/>
    </source>
</evidence>
<dbReference type="Pfam" id="PF04542">
    <property type="entry name" value="Sigma70_r2"/>
    <property type="match status" value="1"/>
</dbReference>
<dbReference type="Gene3D" id="1.10.10.10">
    <property type="entry name" value="Winged helix-like DNA-binding domain superfamily/Winged helix DNA-binding domain"/>
    <property type="match status" value="1"/>
</dbReference>
<proteinExistence type="inferred from homology"/>
<organism evidence="8 9">
    <name type="scientific">Streptomyces niveiscabiei</name>
    <dbReference type="NCBI Taxonomy" id="164115"/>
    <lineage>
        <taxon>Bacteria</taxon>
        <taxon>Bacillati</taxon>
        <taxon>Actinomycetota</taxon>
        <taxon>Actinomycetes</taxon>
        <taxon>Kitasatosporales</taxon>
        <taxon>Streptomycetaceae</taxon>
        <taxon>Streptomyces</taxon>
    </lineage>
</organism>
<dbReference type="NCBIfam" id="TIGR02957">
    <property type="entry name" value="SigX4"/>
    <property type="match status" value="1"/>
</dbReference>
<evidence type="ECO:0000256" key="1">
    <source>
        <dbReference type="ARBA" id="ARBA00010641"/>
    </source>
</evidence>
<dbReference type="InterPro" id="IPR052704">
    <property type="entry name" value="ECF_Sigma-70_Domain"/>
</dbReference>
<feature type="domain" description="RNA polymerase sigma-70 region 2" evidence="6">
    <location>
        <begin position="10"/>
        <end position="73"/>
    </location>
</feature>
<dbReference type="CDD" id="cd06171">
    <property type="entry name" value="Sigma70_r4"/>
    <property type="match status" value="1"/>
</dbReference>
<comment type="similarity">
    <text evidence="1">Belongs to the sigma-70 factor family. ECF subfamily.</text>
</comment>
<comment type="subunit">
    <text evidence="2">Interacts transiently with the RNA polymerase catalytic core formed by RpoA, RpoB, RpoC and RpoZ (2 alpha, 1 beta, 1 beta' and 1 omega subunit) to form the RNA polymerase holoenzyme that can initiate transcription.</text>
</comment>
<dbReference type="NCBIfam" id="NF007214">
    <property type="entry name" value="PRK09636.1"/>
    <property type="match status" value="1"/>
</dbReference>
<accession>A0ABW9I4X7</accession>
<dbReference type="NCBIfam" id="TIGR02937">
    <property type="entry name" value="sigma70-ECF"/>
    <property type="match status" value="1"/>
</dbReference>
<name>A0ABW9I4X7_9ACTN</name>
<comment type="caution">
    <text evidence="8">The sequence shown here is derived from an EMBL/GenBank/DDBJ whole genome shotgun (WGS) entry which is preliminary data.</text>
</comment>
<protein>
    <submittedName>
        <fullName evidence="8">RNA polymerase sigma-70 factor</fullName>
    </submittedName>
</protein>
<feature type="domain" description="RNA polymerase sigma factor 70 region 4 type 2" evidence="7">
    <location>
        <begin position="105"/>
        <end position="156"/>
    </location>
</feature>
<dbReference type="InterPro" id="IPR014284">
    <property type="entry name" value="RNA_pol_sigma-70_dom"/>
</dbReference>
<evidence type="ECO:0000313" key="8">
    <source>
        <dbReference type="EMBL" id="MFM9614916.1"/>
    </source>
</evidence>
<evidence type="ECO:0000256" key="5">
    <source>
        <dbReference type="ARBA" id="ARBA00023163"/>
    </source>
</evidence>
<dbReference type="InterPro" id="IPR013324">
    <property type="entry name" value="RNA_pol_sigma_r3/r4-like"/>
</dbReference>
<keyword evidence="4" id="KW-0731">Sigma factor</keyword>
<dbReference type="Gene3D" id="3.10.450.50">
    <property type="match status" value="1"/>
</dbReference>